<evidence type="ECO:0000256" key="3">
    <source>
        <dbReference type="ARBA" id="ARBA00001522"/>
    </source>
</evidence>
<comment type="similarity">
    <text evidence="7 14">Belongs to the CobU/CobP family.</text>
</comment>
<evidence type="ECO:0000256" key="2">
    <source>
        <dbReference type="ARBA" id="ARBA00000711"/>
    </source>
</evidence>
<proteinExistence type="inferred from homology"/>
<protein>
    <recommendedName>
        <fullName evidence="14">Bifunctional adenosylcobalamin biosynthesis protein</fullName>
        <ecNumber evidence="14">2.7.1.156</ecNumber>
        <ecNumber evidence="14">2.7.7.62</ecNumber>
    </recommendedName>
</protein>
<gene>
    <name evidence="17" type="ORF">EDD55_101476</name>
</gene>
<dbReference type="GO" id="GO:0005524">
    <property type="term" value="F:ATP binding"/>
    <property type="evidence" value="ECO:0007669"/>
    <property type="project" value="UniProtKB-UniRule"/>
</dbReference>
<evidence type="ECO:0000256" key="4">
    <source>
        <dbReference type="ARBA" id="ARBA00003889"/>
    </source>
</evidence>
<evidence type="ECO:0000256" key="9">
    <source>
        <dbReference type="ARBA" id="ARBA00022679"/>
    </source>
</evidence>
<keyword evidence="12 14" id="KW-0067">ATP-binding</keyword>
<evidence type="ECO:0000256" key="11">
    <source>
        <dbReference type="ARBA" id="ARBA00022777"/>
    </source>
</evidence>
<evidence type="ECO:0000256" key="12">
    <source>
        <dbReference type="ARBA" id="ARBA00022840"/>
    </source>
</evidence>
<dbReference type="GO" id="GO:0043752">
    <property type="term" value="F:adenosylcobinamide kinase activity"/>
    <property type="evidence" value="ECO:0007669"/>
    <property type="project" value="UniProtKB-EC"/>
</dbReference>
<evidence type="ECO:0000313" key="18">
    <source>
        <dbReference type="Proteomes" id="UP000295304"/>
    </source>
</evidence>
<dbReference type="Pfam" id="PF02283">
    <property type="entry name" value="CobU"/>
    <property type="match status" value="1"/>
</dbReference>
<dbReference type="InterPro" id="IPR027417">
    <property type="entry name" value="P-loop_NTPase"/>
</dbReference>
<evidence type="ECO:0000256" key="8">
    <source>
        <dbReference type="ARBA" id="ARBA00022573"/>
    </source>
</evidence>
<feature type="binding site" evidence="16">
    <location>
        <position position="87"/>
    </location>
    <ligand>
        <name>GTP</name>
        <dbReference type="ChEBI" id="CHEBI:37565"/>
    </ligand>
</feature>
<dbReference type="PANTHER" id="PTHR34848:SF1">
    <property type="entry name" value="BIFUNCTIONAL ADENOSYLCOBALAMIN BIOSYNTHESIS PROTEIN COBU"/>
    <property type="match status" value="1"/>
</dbReference>
<dbReference type="PANTHER" id="PTHR34848">
    <property type="match status" value="1"/>
</dbReference>
<comment type="pathway">
    <text evidence="6 14">Cofactor biosynthesis; adenosylcobalamin biosynthesis; adenosylcobalamin from cob(II)yrinate a,c-diamide: step 5/7.</text>
</comment>
<dbReference type="GO" id="GO:0008820">
    <property type="term" value="F:cobinamide phosphate guanylyltransferase activity"/>
    <property type="evidence" value="ECO:0007669"/>
    <property type="project" value="UniProtKB-UniRule"/>
</dbReference>
<dbReference type="NCBIfam" id="NF004469">
    <property type="entry name" value="PRK05800.1"/>
    <property type="match status" value="1"/>
</dbReference>
<comment type="catalytic activity">
    <reaction evidence="3">
        <text>adenosylcob(III)inamide + GTP = adenosylcob(III)inamide phosphate + GDP + H(+)</text>
        <dbReference type="Rhea" id="RHEA:15765"/>
        <dbReference type="ChEBI" id="CHEBI:2480"/>
        <dbReference type="ChEBI" id="CHEBI:15378"/>
        <dbReference type="ChEBI" id="CHEBI:37565"/>
        <dbReference type="ChEBI" id="CHEBI:58189"/>
        <dbReference type="ChEBI" id="CHEBI:58502"/>
        <dbReference type="EC" id="2.7.1.156"/>
    </reaction>
</comment>
<comment type="function">
    <text evidence="4 14">Catalyzes ATP-dependent phosphorylation of adenosylcobinamide and addition of GMP to adenosylcobinamide phosphate.</text>
</comment>
<evidence type="ECO:0000256" key="16">
    <source>
        <dbReference type="PIRSR" id="PIRSR006135-2"/>
    </source>
</evidence>
<feature type="binding site" evidence="16">
    <location>
        <begin position="52"/>
        <end position="55"/>
    </location>
    <ligand>
        <name>GTP</name>
        <dbReference type="ChEBI" id="CHEBI:37565"/>
    </ligand>
</feature>
<keyword evidence="9 14" id="KW-0808">Transferase</keyword>
<dbReference type="RefSeq" id="WP_132937852.1">
    <property type="nucleotide sequence ID" value="NZ_CP119676.1"/>
</dbReference>
<evidence type="ECO:0000256" key="15">
    <source>
        <dbReference type="PIRSR" id="PIRSR006135-1"/>
    </source>
</evidence>
<keyword evidence="17" id="KW-0548">Nucleotidyltransferase</keyword>
<keyword evidence="11 14" id="KW-0418">Kinase</keyword>
<keyword evidence="8 14" id="KW-0169">Cobalamin biosynthesis</keyword>
<dbReference type="EC" id="2.7.1.156" evidence="14"/>
<dbReference type="EMBL" id="SLZW01000001">
    <property type="protein sequence ID" value="TCS65142.1"/>
    <property type="molecule type" value="Genomic_DNA"/>
</dbReference>
<dbReference type="PIRSF" id="PIRSF006135">
    <property type="entry name" value="CobU"/>
    <property type="match status" value="1"/>
</dbReference>
<evidence type="ECO:0000256" key="6">
    <source>
        <dbReference type="ARBA" id="ARBA00005159"/>
    </source>
</evidence>
<feature type="active site" description="GMP-histidine intermediate" evidence="15">
    <location>
        <position position="51"/>
    </location>
</feature>
<comment type="catalytic activity">
    <reaction evidence="2 14">
        <text>adenosylcob(III)inamide phosphate + GTP + H(+) = adenosylcob(III)inamide-GDP + diphosphate</text>
        <dbReference type="Rhea" id="RHEA:22712"/>
        <dbReference type="ChEBI" id="CHEBI:15378"/>
        <dbReference type="ChEBI" id="CHEBI:33019"/>
        <dbReference type="ChEBI" id="CHEBI:37565"/>
        <dbReference type="ChEBI" id="CHEBI:58502"/>
        <dbReference type="ChEBI" id="CHEBI:60487"/>
        <dbReference type="EC" id="2.7.7.62"/>
    </reaction>
</comment>
<name>A0A4R3JGS9_9PROT</name>
<keyword evidence="18" id="KW-1185">Reference proteome</keyword>
<evidence type="ECO:0000256" key="7">
    <source>
        <dbReference type="ARBA" id="ARBA00007490"/>
    </source>
</evidence>
<evidence type="ECO:0000256" key="14">
    <source>
        <dbReference type="PIRNR" id="PIRNR006135"/>
    </source>
</evidence>
<dbReference type="EC" id="2.7.7.62" evidence="14"/>
<comment type="catalytic activity">
    <reaction evidence="1 14">
        <text>adenosylcob(III)inamide + ATP = adenosylcob(III)inamide phosphate + ADP + H(+)</text>
        <dbReference type="Rhea" id="RHEA:15769"/>
        <dbReference type="ChEBI" id="CHEBI:2480"/>
        <dbReference type="ChEBI" id="CHEBI:15378"/>
        <dbReference type="ChEBI" id="CHEBI:30616"/>
        <dbReference type="ChEBI" id="CHEBI:58502"/>
        <dbReference type="ChEBI" id="CHEBI:456216"/>
        <dbReference type="EC" id="2.7.1.156"/>
    </reaction>
</comment>
<keyword evidence="13 14" id="KW-0342">GTP-binding</keyword>
<evidence type="ECO:0000256" key="1">
    <source>
        <dbReference type="ARBA" id="ARBA00000312"/>
    </source>
</evidence>
<evidence type="ECO:0000256" key="10">
    <source>
        <dbReference type="ARBA" id="ARBA00022741"/>
    </source>
</evidence>
<feature type="binding site" evidence="16">
    <location>
        <begin position="35"/>
        <end position="37"/>
    </location>
    <ligand>
        <name>GTP</name>
        <dbReference type="ChEBI" id="CHEBI:37565"/>
    </ligand>
</feature>
<dbReference type="UniPathway" id="UPA00148">
    <property type="reaction ID" value="UER00236"/>
</dbReference>
<dbReference type="SUPFAM" id="SSF52540">
    <property type="entry name" value="P-loop containing nucleoside triphosphate hydrolases"/>
    <property type="match status" value="1"/>
</dbReference>
<evidence type="ECO:0000313" key="17">
    <source>
        <dbReference type="EMBL" id="TCS65142.1"/>
    </source>
</evidence>
<evidence type="ECO:0000256" key="13">
    <source>
        <dbReference type="ARBA" id="ARBA00023134"/>
    </source>
</evidence>
<dbReference type="AlphaFoldDB" id="A0A4R3JGS9"/>
<feature type="binding site" evidence="16">
    <location>
        <position position="63"/>
    </location>
    <ligand>
        <name>GTP</name>
        <dbReference type="ChEBI" id="CHEBI:37565"/>
    </ligand>
</feature>
<dbReference type="InterPro" id="IPR003203">
    <property type="entry name" value="CobU/CobP"/>
</dbReference>
<dbReference type="Gene3D" id="3.40.50.300">
    <property type="entry name" value="P-loop containing nucleotide triphosphate hydrolases"/>
    <property type="match status" value="1"/>
</dbReference>
<keyword evidence="10 14" id="KW-0547">Nucleotide-binding</keyword>
<sequence length="173" mass="17884">MEISGITLVLGGQRSGKSAYGESLFAPGRSALYLATAEAGDDEMTARIAAHRARRGGCWTTLEEPLDIAAVLRNLTPERGAAPVLIDCLTVWLANVMAAGRDPEVEGRALCAALQNAARPVVLVSGEVGLGIVAENALARRFADALGELNQAVAAVADRVVLVAAGLPLVLKS</sequence>
<organism evidence="17 18">
    <name type="scientific">Varunaivibrio sulfuroxidans</name>
    <dbReference type="NCBI Taxonomy" id="1773489"/>
    <lineage>
        <taxon>Bacteria</taxon>
        <taxon>Pseudomonadati</taxon>
        <taxon>Pseudomonadota</taxon>
        <taxon>Alphaproteobacteria</taxon>
        <taxon>Rhodospirillales</taxon>
        <taxon>Magnetovibrionaceae</taxon>
        <taxon>Varunaivibrio</taxon>
    </lineage>
</organism>
<comment type="caution">
    <text evidence="17">The sequence shown here is derived from an EMBL/GenBank/DDBJ whole genome shotgun (WGS) entry which is preliminary data.</text>
</comment>
<dbReference type="GO" id="GO:0005525">
    <property type="term" value="F:GTP binding"/>
    <property type="evidence" value="ECO:0007669"/>
    <property type="project" value="UniProtKB-UniRule"/>
</dbReference>
<reference evidence="17 18" key="1">
    <citation type="submission" date="2019-03" db="EMBL/GenBank/DDBJ databases">
        <title>Genomic Encyclopedia of Type Strains, Phase IV (KMG-IV): sequencing the most valuable type-strain genomes for metagenomic binning, comparative biology and taxonomic classification.</title>
        <authorList>
            <person name="Goeker M."/>
        </authorList>
    </citation>
    <scope>NUCLEOTIDE SEQUENCE [LARGE SCALE GENOMIC DNA]</scope>
    <source>
        <strain evidence="17 18">DSM 101688</strain>
    </source>
</reference>
<dbReference type="GO" id="GO:0009236">
    <property type="term" value="P:cobalamin biosynthetic process"/>
    <property type="evidence" value="ECO:0007669"/>
    <property type="project" value="UniProtKB-UniRule"/>
</dbReference>
<evidence type="ECO:0000256" key="5">
    <source>
        <dbReference type="ARBA" id="ARBA00004692"/>
    </source>
</evidence>
<comment type="pathway">
    <text evidence="5 14">Cofactor biosynthesis; adenosylcobalamin biosynthesis; adenosylcobalamin from cob(II)yrinate a,c-diamide: step 6/7.</text>
</comment>
<dbReference type="Proteomes" id="UP000295304">
    <property type="component" value="Unassembled WGS sequence"/>
</dbReference>
<feature type="binding site" evidence="16">
    <location>
        <begin position="11"/>
        <end position="18"/>
    </location>
    <ligand>
        <name>GTP</name>
        <dbReference type="ChEBI" id="CHEBI:37565"/>
    </ligand>
</feature>
<dbReference type="OrthoDB" id="9788370at2"/>
<accession>A0A4R3JGS9</accession>